<evidence type="ECO:0000313" key="1">
    <source>
        <dbReference type="EMBL" id="CAH2232745.1"/>
    </source>
</evidence>
<organism evidence="1 2">
    <name type="scientific">Pararge aegeria aegeria</name>
    <dbReference type="NCBI Taxonomy" id="348720"/>
    <lineage>
        <taxon>Eukaryota</taxon>
        <taxon>Metazoa</taxon>
        <taxon>Ecdysozoa</taxon>
        <taxon>Arthropoda</taxon>
        <taxon>Hexapoda</taxon>
        <taxon>Insecta</taxon>
        <taxon>Pterygota</taxon>
        <taxon>Neoptera</taxon>
        <taxon>Endopterygota</taxon>
        <taxon>Lepidoptera</taxon>
        <taxon>Glossata</taxon>
        <taxon>Ditrysia</taxon>
        <taxon>Papilionoidea</taxon>
        <taxon>Nymphalidae</taxon>
        <taxon>Satyrinae</taxon>
        <taxon>Satyrini</taxon>
        <taxon>Parargina</taxon>
        <taxon>Pararge</taxon>
    </lineage>
</organism>
<reference evidence="1" key="1">
    <citation type="submission" date="2022-03" db="EMBL/GenBank/DDBJ databases">
        <authorList>
            <person name="Lindestad O."/>
        </authorList>
    </citation>
    <scope>NUCLEOTIDE SEQUENCE</scope>
</reference>
<evidence type="ECO:0000313" key="2">
    <source>
        <dbReference type="Proteomes" id="UP000838756"/>
    </source>
</evidence>
<accession>A0A8S4RD14</accession>
<dbReference type="AlphaFoldDB" id="A0A8S4RD14"/>
<comment type="caution">
    <text evidence="1">The sequence shown here is derived from an EMBL/GenBank/DDBJ whole genome shotgun (WGS) entry which is preliminary data.</text>
</comment>
<dbReference type="Proteomes" id="UP000838756">
    <property type="component" value="Unassembled WGS sequence"/>
</dbReference>
<dbReference type="EMBL" id="CAKXAJ010024915">
    <property type="protein sequence ID" value="CAH2232745.1"/>
    <property type="molecule type" value="Genomic_DNA"/>
</dbReference>
<sequence length="142" mass="16330">MAHLMVRGKPLTDKDVPLSDSVFRCDVAQKPFRDMTTTLPDRLARYHLRLHHHLRPGHERNTVFQRAAPCPVRGAFTIMLLDNLSSRSRPQKPRTPSDYNSRRVFNRLHFYVLHVRTSVRLATLLASSRAGAGEIPFREFSA</sequence>
<gene>
    <name evidence="1" type="primary">jg15493</name>
    <name evidence="1" type="ORF">PAEG_LOCUS10961</name>
</gene>
<keyword evidence="2" id="KW-1185">Reference proteome</keyword>
<protein>
    <submittedName>
        <fullName evidence="1">Jg15493 protein</fullName>
    </submittedName>
</protein>
<proteinExistence type="predicted"/>
<name>A0A8S4RD14_9NEOP</name>